<dbReference type="PANTHER" id="PTHR23502:SF132">
    <property type="entry name" value="POLYAMINE TRANSPORTER 2-RELATED"/>
    <property type="match status" value="1"/>
</dbReference>
<dbReference type="GO" id="GO:0042910">
    <property type="term" value="F:xenobiotic transmembrane transporter activity"/>
    <property type="evidence" value="ECO:0007669"/>
    <property type="project" value="InterPro"/>
</dbReference>
<dbReference type="InterPro" id="IPR011701">
    <property type="entry name" value="MFS"/>
</dbReference>
<keyword evidence="5 8" id="KW-0812">Transmembrane</keyword>
<feature type="transmembrane region" description="Helical" evidence="8">
    <location>
        <begin position="279"/>
        <end position="299"/>
    </location>
</feature>
<comment type="similarity">
    <text evidence="2 8">Belongs to the major facilitator superfamily. Bcr/CmlA family.</text>
</comment>
<dbReference type="OrthoDB" id="9800416at2"/>
<dbReference type="InterPro" id="IPR020846">
    <property type="entry name" value="MFS_dom"/>
</dbReference>
<dbReference type="NCBIfam" id="TIGR00710">
    <property type="entry name" value="efflux_Bcr_CflA"/>
    <property type="match status" value="1"/>
</dbReference>
<name>A0A0F3NN89_9RICK</name>
<keyword evidence="3 8" id="KW-0813">Transport</keyword>
<feature type="transmembrane region" description="Helical" evidence="8">
    <location>
        <begin position="161"/>
        <end position="182"/>
    </location>
</feature>
<dbReference type="PANTHER" id="PTHR23502">
    <property type="entry name" value="MAJOR FACILITATOR SUPERFAMILY"/>
    <property type="match status" value="1"/>
</dbReference>
<dbReference type="RefSeq" id="WP_045808924.1">
    <property type="nucleotide sequence ID" value="NZ_LANX01000001.1"/>
</dbReference>
<evidence type="ECO:0000256" key="7">
    <source>
        <dbReference type="ARBA" id="ARBA00023136"/>
    </source>
</evidence>
<dbReference type="CDD" id="cd17320">
    <property type="entry name" value="MFS_MdfA_MDR_like"/>
    <property type="match status" value="1"/>
</dbReference>
<evidence type="ECO:0000256" key="1">
    <source>
        <dbReference type="ARBA" id="ARBA00004429"/>
    </source>
</evidence>
<dbReference type="STRING" id="1359163.NLO413_0524"/>
<keyword evidence="11" id="KW-1185">Reference proteome</keyword>
<keyword evidence="6 8" id="KW-1133">Transmembrane helix</keyword>
<feature type="transmembrane region" description="Helical" evidence="8">
    <location>
        <begin position="311"/>
        <end position="329"/>
    </location>
</feature>
<feature type="transmembrane region" description="Helical" evidence="8">
    <location>
        <begin position="43"/>
        <end position="62"/>
    </location>
</feature>
<feature type="transmembrane region" description="Helical" evidence="8">
    <location>
        <begin position="132"/>
        <end position="155"/>
    </location>
</feature>
<organism evidence="10 11">
    <name type="scientific">Candidatus Neoehrlichia procyonis str. RAC413</name>
    <dbReference type="NCBI Taxonomy" id="1359163"/>
    <lineage>
        <taxon>Bacteria</taxon>
        <taxon>Pseudomonadati</taxon>
        <taxon>Pseudomonadota</taxon>
        <taxon>Alphaproteobacteria</taxon>
        <taxon>Rickettsiales</taxon>
        <taxon>Anaplasmataceae</taxon>
        <taxon>Candidatus Neoehrlichia</taxon>
    </lineage>
</organism>
<dbReference type="InterPro" id="IPR036259">
    <property type="entry name" value="MFS_trans_sf"/>
</dbReference>
<accession>A0A0F3NN89</accession>
<protein>
    <recommendedName>
        <fullName evidence="8">Bcr/CflA family efflux transporter</fullName>
    </recommendedName>
</protein>
<evidence type="ECO:0000256" key="8">
    <source>
        <dbReference type="RuleBase" id="RU365088"/>
    </source>
</evidence>
<dbReference type="AlphaFoldDB" id="A0A0F3NN89"/>
<dbReference type="SUPFAM" id="SSF103473">
    <property type="entry name" value="MFS general substrate transporter"/>
    <property type="match status" value="1"/>
</dbReference>
<feature type="transmembrane region" description="Helical" evidence="8">
    <location>
        <begin position="74"/>
        <end position="97"/>
    </location>
</feature>
<keyword evidence="7 8" id="KW-0472">Membrane</keyword>
<dbReference type="GO" id="GO:1990961">
    <property type="term" value="P:xenobiotic detoxification by transmembrane export across the plasma membrane"/>
    <property type="evidence" value="ECO:0007669"/>
    <property type="project" value="InterPro"/>
</dbReference>
<dbReference type="Pfam" id="PF07690">
    <property type="entry name" value="MFS_1"/>
    <property type="match status" value="1"/>
</dbReference>
<comment type="subcellular location">
    <subcellularLocation>
        <location evidence="1 8">Cell inner membrane</location>
        <topology evidence="1 8">Multi-pass membrane protein</topology>
    </subcellularLocation>
</comment>
<reference evidence="10 11" key="1">
    <citation type="submission" date="2015-02" db="EMBL/GenBank/DDBJ databases">
        <title>Genome Sequencing of Rickettsiales.</title>
        <authorList>
            <person name="Daugherty S.C."/>
            <person name="Su Q."/>
            <person name="Abolude K."/>
            <person name="Beier-Sexton M."/>
            <person name="Carlyon J.A."/>
            <person name="Carter R."/>
            <person name="Day N.P."/>
            <person name="Dumler S.J."/>
            <person name="Dyachenko V."/>
            <person name="Godinez A."/>
            <person name="Kurtti T.J."/>
            <person name="Lichay M."/>
            <person name="Mullins K.E."/>
            <person name="Ott S."/>
            <person name="Pappas-Brown V."/>
            <person name="Paris D.H."/>
            <person name="Patel P."/>
            <person name="Richards A.L."/>
            <person name="Sadzewicz L."/>
            <person name="Sears K."/>
            <person name="Seidman D."/>
            <person name="Sengamalay N."/>
            <person name="Stenos J."/>
            <person name="Tallon L.J."/>
            <person name="Vincent G."/>
            <person name="Fraser C.M."/>
            <person name="Munderloh U."/>
            <person name="Dunning-Hotopp J.C."/>
        </authorList>
    </citation>
    <scope>NUCLEOTIDE SEQUENCE [LARGE SCALE GENOMIC DNA]</scope>
    <source>
        <strain evidence="10 11">RAC413</strain>
    </source>
</reference>
<dbReference type="PROSITE" id="PS50850">
    <property type="entry name" value="MFS"/>
    <property type="match status" value="1"/>
</dbReference>
<proteinExistence type="inferred from homology"/>
<feature type="domain" description="Major facilitator superfamily (MFS) profile" evidence="9">
    <location>
        <begin position="8"/>
        <end position="395"/>
    </location>
</feature>
<evidence type="ECO:0000256" key="2">
    <source>
        <dbReference type="ARBA" id="ARBA00006236"/>
    </source>
</evidence>
<dbReference type="GO" id="GO:0005886">
    <property type="term" value="C:plasma membrane"/>
    <property type="evidence" value="ECO:0007669"/>
    <property type="project" value="UniProtKB-SubCell"/>
</dbReference>
<dbReference type="InterPro" id="IPR004812">
    <property type="entry name" value="Efflux_drug-R_Bcr/CmlA"/>
</dbReference>
<comment type="caution">
    <text evidence="10">The sequence shown here is derived from an EMBL/GenBank/DDBJ whole genome shotgun (WGS) entry which is preliminary data.</text>
</comment>
<evidence type="ECO:0000256" key="6">
    <source>
        <dbReference type="ARBA" id="ARBA00022989"/>
    </source>
</evidence>
<evidence type="ECO:0000256" key="5">
    <source>
        <dbReference type="ARBA" id="ARBA00022692"/>
    </source>
</evidence>
<evidence type="ECO:0000256" key="3">
    <source>
        <dbReference type="ARBA" id="ARBA00022448"/>
    </source>
</evidence>
<dbReference type="Proteomes" id="UP000033562">
    <property type="component" value="Unassembled WGS sequence"/>
</dbReference>
<sequence>MQILKKLILFLVVITITICDMSCDIYTPSLPKISDFFNVGHAVAQLTVSLNLIGGSLSGLLYGPLSDYYGRRPIMLIGIAIFGLASIGCCFVNNIVMLIIMRLIQGCGAGAAGVIGYAVINDMFSGNECAKNISYVNMAIAFSPAIGPILGSSVISRGYDWNALFMIISLLSVILFIFLYVYMKETIVKKYTDNLNFYCVIRKYINLMMNMRFLGFALIYSLTIMWVWASIVNLPFVFIKSMNLPVGNYGYLIAIHVISYVIGTVVNQRLVERAGMNKMLIVGLLLNFVPDIIIVMLHYSSVILTPLLIELIWVPSGVGIAFTIGNSMASAFKETQDSGTGSAFIVFLQTIFGAFGIYIVECFSDGTIVAIAFLPIICSVIAIIIYTALYFTKKKEMC</sequence>
<dbReference type="Gene3D" id="1.20.1720.10">
    <property type="entry name" value="Multidrug resistance protein D"/>
    <property type="match status" value="1"/>
</dbReference>
<feature type="transmembrane region" description="Helical" evidence="8">
    <location>
        <begin position="366"/>
        <end position="391"/>
    </location>
</feature>
<evidence type="ECO:0000313" key="11">
    <source>
        <dbReference type="Proteomes" id="UP000033562"/>
    </source>
</evidence>
<dbReference type="EMBL" id="LANX01000001">
    <property type="protein sequence ID" value="KJV69147.1"/>
    <property type="molecule type" value="Genomic_DNA"/>
</dbReference>
<evidence type="ECO:0000256" key="4">
    <source>
        <dbReference type="ARBA" id="ARBA00022475"/>
    </source>
</evidence>
<feature type="transmembrane region" description="Helical" evidence="8">
    <location>
        <begin position="249"/>
        <end position="267"/>
    </location>
</feature>
<feature type="transmembrane region" description="Helical" evidence="8">
    <location>
        <begin position="341"/>
        <end position="360"/>
    </location>
</feature>
<evidence type="ECO:0000259" key="9">
    <source>
        <dbReference type="PROSITE" id="PS50850"/>
    </source>
</evidence>
<keyword evidence="8" id="KW-0997">Cell inner membrane</keyword>
<comment type="caution">
    <text evidence="8">Lacks conserved residue(s) required for the propagation of feature annotation.</text>
</comment>
<feature type="transmembrane region" description="Helical" evidence="8">
    <location>
        <begin position="103"/>
        <end position="120"/>
    </location>
</feature>
<gene>
    <name evidence="10" type="ORF">NLO413_0524</name>
</gene>
<keyword evidence="4" id="KW-1003">Cell membrane</keyword>
<feature type="transmembrane region" description="Helical" evidence="8">
    <location>
        <begin position="211"/>
        <end position="229"/>
    </location>
</feature>
<evidence type="ECO:0000313" key="10">
    <source>
        <dbReference type="EMBL" id="KJV69147.1"/>
    </source>
</evidence>